<organism evidence="19 20">
    <name type="scientific">Nycticryphes semicollaris</name>
    <dbReference type="NCBI Taxonomy" id="227226"/>
    <lineage>
        <taxon>Eukaryota</taxon>
        <taxon>Metazoa</taxon>
        <taxon>Chordata</taxon>
        <taxon>Craniata</taxon>
        <taxon>Vertebrata</taxon>
        <taxon>Euteleostomi</taxon>
        <taxon>Archelosauria</taxon>
        <taxon>Archosauria</taxon>
        <taxon>Dinosauria</taxon>
        <taxon>Saurischia</taxon>
        <taxon>Theropoda</taxon>
        <taxon>Coelurosauria</taxon>
        <taxon>Aves</taxon>
        <taxon>Neognathae</taxon>
        <taxon>Neoaves</taxon>
        <taxon>Charadriiformes</taxon>
        <taxon>Rostratulidae</taxon>
        <taxon>Nycticryphes</taxon>
    </lineage>
</organism>
<evidence type="ECO:0000256" key="4">
    <source>
        <dbReference type="ARBA" id="ARBA00022525"/>
    </source>
</evidence>
<feature type="transmembrane region" description="Helical" evidence="17">
    <location>
        <begin position="245"/>
        <end position="269"/>
    </location>
</feature>
<evidence type="ECO:0000256" key="8">
    <source>
        <dbReference type="ARBA" id="ARBA00022974"/>
    </source>
</evidence>
<feature type="region of interest" description="Disordered" evidence="16">
    <location>
        <begin position="109"/>
        <end position="172"/>
    </location>
</feature>
<dbReference type="PANTHER" id="PTHR10915">
    <property type="entry name" value="SYNDECAN"/>
    <property type="match status" value="1"/>
</dbReference>
<evidence type="ECO:0000256" key="1">
    <source>
        <dbReference type="ARBA" id="ARBA00004479"/>
    </source>
</evidence>
<dbReference type="AlphaFoldDB" id="A0A7L1HSI7"/>
<evidence type="ECO:0000256" key="14">
    <source>
        <dbReference type="ARBA" id="ARBA00046939"/>
    </source>
</evidence>
<feature type="compositionally biased region" description="Basic and acidic residues" evidence="16">
    <location>
        <begin position="159"/>
        <end position="172"/>
    </location>
</feature>
<dbReference type="SMART" id="SM00294">
    <property type="entry name" value="4.1m"/>
    <property type="match status" value="1"/>
</dbReference>
<evidence type="ECO:0000256" key="6">
    <source>
        <dbReference type="ARBA" id="ARBA00022692"/>
    </source>
</evidence>
<dbReference type="InterPro" id="IPR030479">
    <property type="entry name" value="Syndecan_CS"/>
</dbReference>
<feature type="compositionally biased region" description="Acidic residues" evidence="16">
    <location>
        <begin position="23"/>
        <end position="34"/>
    </location>
</feature>
<evidence type="ECO:0000256" key="10">
    <source>
        <dbReference type="ARBA" id="ARBA00023136"/>
    </source>
</evidence>
<name>A0A7L1HSI7_9CHAR</name>
<evidence type="ECO:0000256" key="7">
    <source>
        <dbReference type="ARBA" id="ARBA00022729"/>
    </source>
</evidence>
<dbReference type="GO" id="GO:0005576">
    <property type="term" value="C:extracellular region"/>
    <property type="evidence" value="ECO:0007669"/>
    <property type="project" value="UniProtKB-SubCell"/>
</dbReference>
<reference evidence="19 20" key="1">
    <citation type="submission" date="2019-09" db="EMBL/GenBank/DDBJ databases">
        <title>Bird 10,000 Genomes (B10K) Project - Family phase.</title>
        <authorList>
            <person name="Zhang G."/>
        </authorList>
    </citation>
    <scope>NUCLEOTIDE SEQUENCE [LARGE SCALE GENOMIC DNA]</scope>
    <source>
        <strain evidence="19">B10K-DU-002-14</strain>
        <tissue evidence="19">Muscle</tissue>
    </source>
</reference>
<accession>A0A7L1HSI7</accession>
<feature type="non-terminal residue" evidence="19">
    <location>
        <position position="1"/>
    </location>
</feature>
<feature type="region of interest" description="Disordered" evidence="16">
    <location>
        <begin position="190"/>
        <end position="235"/>
    </location>
</feature>
<evidence type="ECO:0000256" key="12">
    <source>
        <dbReference type="ARBA" id="ARBA00023207"/>
    </source>
</evidence>
<feature type="non-terminal residue" evidence="19">
    <location>
        <position position="302"/>
    </location>
</feature>
<sequence length="302" mass="32430">ISSLTHLFPFSLKQTTNLNLPPEDLDSSGDDDDAFSGSGAGPLTDQSRTWRIPGELTNSSLLVTPMDFNEQPVPGTESRTEKEVISPSATSNVVTEEPVVAVKDEVSILGSPDEKPTNDAVTTVRSPTTRLPSVVHVTPSEASDTFHELEPKIPSSDVPDTKDMPEPHPTIHHEGDIAATLTTMAPKDVVPTQEEVSEDGSGDPGDFILTKDEDLVPTQNSEVPSDSERNAKAAGASGIMDRKEVLGGVIAGGLVGLVFAVFLVAFMLYRMKKKDEGSYSLDEPKQSNGGYQKPHKQEEFYA</sequence>
<comment type="caution">
    <text evidence="19">The sequence shown here is derived from an EMBL/GenBank/DDBJ whole genome shotgun (WGS) entry which is preliminary data.</text>
</comment>
<keyword evidence="9 17" id="KW-1133">Transmembrane helix</keyword>
<feature type="compositionally biased region" description="Basic and acidic residues" evidence="16">
    <location>
        <begin position="276"/>
        <end position="285"/>
    </location>
</feature>
<evidence type="ECO:0000313" key="20">
    <source>
        <dbReference type="Proteomes" id="UP000586634"/>
    </source>
</evidence>
<evidence type="ECO:0000256" key="13">
    <source>
        <dbReference type="ARBA" id="ARBA00045247"/>
    </source>
</evidence>
<keyword evidence="6 15" id="KW-0812">Transmembrane</keyword>
<dbReference type="GO" id="GO:0016020">
    <property type="term" value="C:membrane"/>
    <property type="evidence" value="ECO:0007669"/>
    <property type="project" value="UniProtKB-SubCell"/>
</dbReference>
<dbReference type="OrthoDB" id="10044468at2759"/>
<protein>
    <recommendedName>
        <fullName evidence="15">Syndecan</fullName>
    </recommendedName>
</protein>
<dbReference type="GO" id="GO:0009986">
    <property type="term" value="C:cell surface"/>
    <property type="evidence" value="ECO:0007669"/>
    <property type="project" value="TreeGrafter"/>
</dbReference>
<dbReference type="InterPro" id="IPR003585">
    <property type="entry name" value="Neurexin-like"/>
</dbReference>
<evidence type="ECO:0000256" key="9">
    <source>
        <dbReference type="ARBA" id="ARBA00022989"/>
    </source>
</evidence>
<dbReference type="InterPro" id="IPR027789">
    <property type="entry name" value="Syndecan/Neurexin_dom"/>
</dbReference>
<comment type="subcellular location">
    <subcellularLocation>
        <location evidence="1 15">Membrane</location>
        <topology evidence="1 15">Single-pass type I membrane protein</topology>
    </subcellularLocation>
    <subcellularLocation>
        <location evidence="2">Secreted</location>
        <location evidence="2">Extracellular exosome</location>
    </subcellularLocation>
</comment>
<evidence type="ECO:0000256" key="17">
    <source>
        <dbReference type="SAM" id="Phobius"/>
    </source>
</evidence>
<keyword evidence="5" id="KW-0597">Phosphoprotein</keyword>
<dbReference type="PANTHER" id="PTHR10915:SF5">
    <property type="entry name" value="SYNDECAN-1"/>
    <property type="match status" value="1"/>
</dbReference>
<comment type="subunit">
    <text evidence="14">Interacts with CDCP1. Interacts (via C-terminus) with TIAM1 (via PDZ domain). Interacts with MDK.</text>
</comment>
<dbReference type="InterPro" id="IPR001050">
    <property type="entry name" value="Syndecan"/>
</dbReference>
<feature type="region of interest" description="Disordered" evidence="16">
    <location>
        <begin position="1"/>
        <end position="92"/>
    </location>
</feature>
<keyword evidence="12 15" id="KW-0357">Heparan sulfate</keyword>
<comment type="function">
    <text evidence="13">Cell surface proteoglycan that contains both heparan sulfate and chondroitin sulfate and that links the cytoskeleton to the interstitial matrix. Regulates exosome biogenesis in concert with SDCBP and PDCD6IP. Able to induce its own expression in dental mesenchymal cells and also in the neighboring dental epithelial cells via an MSX1-mediated pathway.</text>
</comment>
<keyword evidence="11 15" id="KW-0325">Glycoprotein</keyword>
<keyword evidence="8 15" id="KW-0654">Proteoglycan</keyword>
<evidence type="ECO:0000256" key="11">
    <source>
        <dbReference type="ARBA" id="ARBA00023180"/>
    </source>
</evidence>
<keyword evidence="20" id="KW-1185">Reference proteome</keyword>
<feature type="compositionally biased region" description="Polar residues" evidence="16">
    <location>
        <begin position="119"/>
        <end position="131"/>
    </location>
</feature>
<proteinExistence type="inferred from homology"/>
<feature type="domain" description="Neurexin/syndecan/glycophorin C" evidence="18">
    <location>
        <begin position="268"/>
        <end position="286"/>
    </location>
</feature>
<gene>
    <name evidence="19" type="primary">Sdc1</name>
    <name evidence="19" type="ORF">NYCSEM_R08521</name>
</gene>
<dbReference type="Proteomes" id="UP000586634">
    <property type="component" value="Unassembled WGS sequence"/>
</dbReference>
<dbReference type="EMBL" id="VXBJ01004921">
    <property type="protein sequence ID" value="NXN29148.1"/>
    <property type="molecule type" value="Genomic_DNA"/>
</dbReference>
<keyword evidence="4" id="KW-0964">Secreted</keyword>
<keyword evidence="10 17" id="KW-0472">Membrane</keyword>
<evidence type="ECO:0000256" key="16">
    <source>
        <dbReference type="SAM" id="MobiDB-lite"/>
    </source>
</evidence>
<evidence type="ECO:0000256" key="2">
    <source>
        <dbReference type="ARBA" id="ARBA00004550"/>
    </source>
</evidence>
<evidence type="ECO:0000256" key="3">
    <source>
        <dbReference type="ARBA" id="ARBA00005343"/>
    </source>
</evidence>
<evidence type="ECO:0000256" key="5">
    <source>
        <dbReference type="ARBA" id="ARBA00022553"/>
    </source>
</evidence>
<dbReference type="Pfam" id="PF01034">
    <property type="entry name" value="Syndecan"/>
    <property type="match status" value="1"/>
</dbReference>
<evidence type="ECO:0000259" key="18">
    <source>
        <dbReference type="SMART" id="SM00294"/>
    </source>
</evidence>
<feature type="region of interest" description="Disordered" evidence="16">
    <location>
        <begin position="276"/>
        <end position="302"/>
    </location>
</feature>
<dbReference type="GO" id="GO:0016477">
    <property type="term" value="P:cell migration"/>
    <property type="evidence" value="ECO:0007669"/>
    <property type="project" value="TreeGrafter"/>
</dbReference>
<evidence type="ECO:0000313" key="19">
    <source>
        <dbReference type="EMBL" id="NXN29148.1"/>
    </source>
</evidence>
<comment type="similarity">
    <text evidence="3 15">Belongs to the syndecan proteoglycan family.</text>
</comment>
<dbReference type="PROSITE" id="PS00964">
    <property type="entry name" value="SYNDECAN"/>
    <property type="match status" value="1"/>
</dbReference>
<keyword evidence="7" id="KW-0732">Signal</keyword>
<evidence type="ECO:0000256" key="15">
    <source>
        <dbReference type="RuleBase" id="RU000649"/>
    </source>
</evidence>